<feature type="compositionally biased region" description="Basic and acidic residues" evidence="1">
    <location>
        <begin position="177"/>
        <end position="200"/>
    </location>
</feature>
<dbReference type="WBParaSite" id="PSAMB.scaffold750size42006.g8548.t2">
    <property type="protein sequence ID" value="PSAMB.scaffold750size42006.g8548.t2"/>
    <property type="gene ID" value="PSAMB.scaffold750size42006.g8548"/>
</dbReference>
<evidence type="ECO:0000256" key="1">
    <source>
        <dbReference type="SAM" id="MobiDB-lite"/>
    </source>
</evidence>
<feature type="compositionally biased region" description="Basic and acidic residues" evidence="1">
    <location>
        <begin position="1"/>
        <end position="10"/>
    </location>
</feature>
<evidence type="ECO:0000313" key="2">
    <source>
        <dbReference type="Proteomes" id="UP000887566"/>
    </source>
</evidence>
<feature type="compositionally biased region" description="Basic and acidic residues" evidence="1">
    <location>
        <begin position="107"/>
        <end position="131"/>
    </location>
</feature>
<dbReference type="Proteomes" id="UP000887566">
    <property type="component" value="Unplaced"/>
</dbReference>
<proteinExistence type="predicted"/>
<dbReference type="AlphaFoldDB" id="A0A914XDD6"/>
<protein>
    <submittedName>
        <fullName evidence="3">Uncharacterized protein</fullName>
    </submittedName>
</protein>
<feature type="region of interest" description="Disordered" evidence="1">
    <location>
        <begin position="1"/>
        <end position="35"/>
    </location>
</feature>
<reference evidence="3" key="1">
    <citation type="submission" date="2022-11" db="UniProtKB">
        <authorList>
            <consortium name="WormBaseParasite"/>
        </authorList>
    </citation>
    <scope>IDENTIFICATION</scope>
</reference>
<evidence type="ECO:0000313" key="3">
    <source>
        <dbReference type="WBParaSite" id="PSAMB.scaffold750size42006.g8548.t2"/>
    </source>
</evidence>
<feature type="compositionally biased region" description="Low complexity" evidence="1">
    <location>
        <begin position="265"/>
        <end position="277"/>
    </location>
</feature>
<sequence length="303" mass="33499">MSEQSRDESPRQLINAGANRDETMRASPVELGRSNGGVRVQTTATDARGRRSHTHLHSLQLAHRSPTHIGQGHLYPILTLDRTNNHHDRKQCHNAVKHLRVHLDRVKLKNGKEEKGEERRQGRIPATRDDSGSGAARKATEASLPHIYDSLSQRPDTRRQAVKAAQSLAVQVSRVLPHEQTRARRQCDRSYRCADDRTNDEPPTNRGGDGTWGGRASSVVRRRRRRPLPSLSRLVLVQRERLVAVGRVIGQSLRQDETTVDRPRANSSSGRAAANLSPTQKSSIGGPTAAVCAVCVRRSIGSA</sequence>
<keyword evidence="2" id="KW-1185">Reference proteome</keyword>
<feature type="region of interest" description="Disordered" evidence="1">
    <location>
        <begin position="177"/>
        <end position="224"/>
    </location>
</feature>
<organism evidence="2 3">
    <name type="scientific">Plectus sambesii</name>
    <dbReference type="NCBI Taxonomy" id="2011161"/>
    <lineage>
        <taxon>Eukaryota</taxon>
        <taxon>Metazoa</taxon>
        <taxon>Ecdysozoa</taxon>
        <taxon>Nematoda</taxon>
        <taxon>Chromadorea</taxon>
        <taxon>Plectida</taxon>
        <taxon>Plectina</taxon>
        <taxon>Plectoidea</taxon>
        <taxon>Plectidae</taxon>
        <taxon>Plectus</taxon>
    </lineage>
</organism>
<feature type="region of interest" description="Disordered" evidence="1">
    <location>
        <begin position="255"/>
        <end position="286"/>
    </location>
</feature>
<accession>A0A914XDD6</accession>
<feature type="region of interest" description="Disordered" evidence="1">
    <location>
        <begin position="107"/>
        <end position="145"/>
    </location>
</feature>
<name>A0A914XDD6_9BILA</name>
<feature type="compositionally biased region" description="Basic and acidic residues" evidence="1">
    <location>
        <begin position="255"/>
        <end position="264"/>
    </location>
</feature>